<dbReference type="RefSeq" id="WP_009195716.1">
    <property type="nucleotide sequence ID" value="NZ_AODQ01000055.1"/>
</dbReference>
<comment type="caution">
    <text evidence="2">The sequence shown here is derived from an EMBL/GenBank/DDBJ whole genome shotgun (WGS) entry which is preliminary data.</text>
</comment>
<gene>
    <name evidence="2" type="ORF">ADICEAN_02323</name>
</gene>
<evidence type="ECO:0000313" key="2">
    <source>
        <dbReference type="EMBL" id="EMR02516.1"/>
    </source>
</evidence>
<dbReference type="STRING" id="1279009.ADICEAN_02323"/>
<protein>
    <recommendedName>
        <fullName evidence="4">DUF3098 domain-containing protein</fullName>
    </recommendedName>
</protein>
<evidence type="ECO:0000313" key="3">
    <source>
        <dbReference type="Proteomes" id="UP000011910"/>
    </source>
</evidence>
<feature type="transmembrane region" description="Helical" evidence="1">
    <location>
        <begin position="44"/>
        <end position="66"/>
    </location>
</feature>
<dbReference type="eggNOG" id="ENOG50334SC">
    <property type="taxonomic scope" value="Bacteria"/>
</dbReference>
<dbReference type="AlphaFoldDB" id="M7N5K8"/>
<sequence length="71" mass="7852">MENQPNILPFKKINYMLMLVGIGILVLGFVIMSLDSEPHGFGPLGLTVGPIIVMLGFIFELFAILYNPKKS</sequence>
<dbReference type="OrthoDB" id="963379at2"/>
<dbReference type="Pfam" id="PF11297">
    <property type="entry name" value="DUF3098"/>
    <property type="match status" value="1"/>
</dbReference>
<evidence type="ECO:0000256" key="1">
    <source>
        <dbReference type="SAM" id="Phobius"/>
    </source>
</evidence>
<dbReference type="EMBL" id="AODQ01000055">
    <property type="protein sequence ID" value="EMR02516.1"/>
    <property type="molecule type" value="Genomic_DNA"/>
</dbReference>
<keyword evidence="3" id="KW-1185">Reference proteome</keyword>
<keyword evidence="1" id="KW-0812">Transmembrane</keyword>
<name>M7N5K8_9BACT</name>
<dbReference type="Proteomes" id="UP000011910">
    <property type="component" value="Unassembled WGS sequence"/>
</dbReference>
<proteinExistence type="predicted"/>
<feature type="transmembrane region" description="Helical" evidence="1">
    <location>
        <begin position="12"/>
        <end position="32"/>
    </location>
</feature>
<dbReference type="InterPro" id="IPR021448">
    <property type="entry name" value="DUF3098"/>
</dbReference>
<reference evidence="2 3" key="1">
    <citation type="journal article" date="2013" name="Genome Announc.">
        <title>Draft Genome Sequence of Cesiribacter andamanensis Strain AMV16T, Isolated from a Soil Sample from a Mud Volcano in the Andaman Islands, India.</title>
        <authorList>
            <person name="Shivaji S."/>
            <person name="Ara S."/>
            <person name="Begum Z."/>
            <person name="Srinivas T.N."/>
            <person name="Singh A."/>
            <person name="Kumar Pinnaka A."/>
        </authorList>
    </citation>
    <scope>NUCLEOTIDE SEQUENCE [LARGE SCALE GENOMIC DNA]</scope>
    <source>
        <strain evidence="2 3">AMV16</strain>
    </source>
</reference>
<accession>M7N5K8</accession>
<evidence type="ECO:0008006" key="4">
    <source>
        <dbReference type="Google" id="ProtNLM"/>
    </source>
</evidence>
<keyword evidence="1" id="KW-0472">Membrane</keyword>
<keyword evidence="1" id="KW-1133">Transmembrane helix</keyword>
<organism evidence="2 3">
    <name type="scientific">Cesiribacter andamanensis AMV16</name>
    <dbReference type="NCBI Taxonomy" id="1279009"/>
    <lineage>
        <taxon>Bacteria</taxon>
        <taxon>Pseudomonadati</taxon>
        <taxon>Bacteroidota</taxon>
        <taxon>Cytophagia</taxon>
        <taxon>Cytophagales</taxon>
        <taxon>Cesiribacteraceae</taxon>
        <taxon>Cesiribacter</taxon>
    </lineage>
</organism>